<evidence type="ECO:0000313" key="2">
    <source>
        <dbReference type="Proteomes" id="UP001433268"/>
    </source>
</evidence>
<accession>A0ABR1WLH2</accession>
<protein>
    <submittedName>
        <fullName evidence="1">Uncharacterized protein</fullName>
    </submittedName>
</protein>
<dbReference type="Proteomes" id="UP001433268">
    <property type="component" value="Unassembled WGS sequence"/>
</dbReference>
<keyword evidence="2" id="KW-1185">Reference proteome</keyword>
<name>A0ABR1WLH2_9PEZI</name>
<proteinExistence type="predicted"/>
<gene>
    <name evidence="1" type="ORF">PG997_005615</name>
</gene>
<reference evidence="1 2" key="1">
    <citation type="submission" date="2023-01" db="EMBL/GenBank/DDBJ databases">
        <title>Analysis of 21 Apiospora genomes using comparative genomics revels a genus with tremendous synthesis potential of carbohydrate active enzymes and secondary metabolites.</title>
        <authorList>
            <person name="Sorensen T."/>
        </authorList>
    </citation>
    <scope>NUCLEOTIDE SEQUENCE [LARGE SCALE GENOMIC DNA]</scope>
    <source>
        <strain evidence="1 2">CBS 114990</strain>
    </source>
</reference>
<comment type="caution">
    <text evidence="1">The sequence shown here is derived from an EMBL/GenBank/DDBJ whole genome shotgun (WGS) entry which is preliminary data.</text>
</comment>
<dbReference type="EMBL" id="JAQQWN010000005">
    <property type="protein sequence ID" value="KAK8084344.1"/>
    <property type="molecule type" value="Genomic_DNA"/>
</dbReference>
<dbReference type="GeneID" id="92042990"/>
<evidence type="ECO:0000313" key="1">
    <source>
        <dbReference type="EMBL" id="KAK8084344.1"/>
    </source>
</evidence>
<sequence length="125" mass="13925">MSAKRKMSTALKGASYYDNATCVPLARLRRCAPPYSQWIVARGTAVCTQHPLPAPGTSTLVDANMFDPFPNPKRALVGGAAYSFVDAVTRYPRQYHHPFPSPMLLSFPCRRQHSLPVPGYMHYLD</sequence>
<dbReference type="RefSeq" id="XP_066668853.1">
    <property type="nucleotide sequence ID" value="XM_066809930.1"/>
</dbReference>
<organism evidence="1 2">
    <name type="scientific">Apiospora hydei</name>
    <dbReference type="NCBI Taxonomy" id="1337664"/>
    <lineage>
        <taxon>Eukaryota</taxon>
        <taxon>Fungi</taxon>
        <taxon>Dikarya</taxon>
        <taxon>Ascomycota</taxon>
        <taxon>Pezizomycotina</taxon>
        <taxon>Sordariomycetes</taxon>
        <taxon>Xylariomycetidae</taxon>
        <taxon>Amphisphaeriales</taxon>
        <taxon>Apiosporaceae</taxon>
        <taxon>Apiospora</taxon>
    </lineage>
</organism>